<comment type="caution">
    <text evidence="7">The sequence shown here is derived from an EMBL/GenBank/DDBJ whole genome shotgun (WGS) entry which is preliminary data.</text>
</comment>
<dbReference type="PROSITE" id="PS00816">
    <property type="entry name" value="AIPM_HOMOCIT_SYNTH_2"/>
    <property type="match status" value="1"/>
</dbReference>
<dbReference type="PROSITE" id="PS00815">
    <property type="entry name" value="AIPM_HOMOCIT_SYNTH_1"/>
    <property type="match status" value="1"/>
</dbReference>
<dbReference type="Proteomes" id="UP000600363">
    <property type="component" value="Unassembled WGS sequence"/>
</dbReference>
<dbReference type="EMBL" id="DUIH01000003">
    <property type="protein sequence ID" value="HIH69160.1"/>
    <property type="molecule type" value="Genomic_DNA"/>
</dbReference>
<evidence type="ECO:0000256" key="2">
    <source>
        <dbReference type="ARBA" id="ARBA00022679"/>
    </source>
</evidence>
<dbReference type="InterPro" id="IPR002034">
    <property type="entry name" value="AIPM/Hcit_synth_CS"/>
</dbReference>
<evidence type="ECO:0000313" key="7">
    <source>
        <dbReference type="EMBL" id="HIH69160.1"/>
    </source>
</evidence>
<comment type="catalytic activity">
    <reaction evidence="3">
        <text>acetyl-CoA + 2-oxoglutarate + H2O = (2R)-homocitrate + CoA + H(+)</text>
        <dbReference type="Rhea" id="RHEA:12929"/>
        <dbReference type="ChEBI" id="CHEBI:15377"/>
        <dbReference type="ChEBI" id="CHEBI:15378"/>
        <dbReference type="ChEBI" id="CHEBI:16810"/>
        <dbReference type="ChEBI" id="CHEBI:57287"/>
        <dbReference type="ChEBI" id="CHEBI:57288"/>
        <dbReference type="ChEBI" id="CHEBI:58884"/>
        <dbReference type="EC" id="2.3.3.14"/>
    </reaction>
    <physiologicalReaction direction="left-to-right" evidence="3">
        <dbReference type="Rhea" id="RHEA:12930"/>
    </physiologicalReaction>
</comment>
<protein>
    <recommendedName>
        <fullName evidence="4">Probable 2-isopropylmalate synthase</fullName>
    </recommendedName>
</protein>
<dbReference type="PROSITE" id="PS50991">
    <property type="entry name" value="PYR_CT"/>
    <property type="match status" value="1"/>
</dbReference>
<comment type="similarity">
    <text evidence="1 5">Belongs to the alpha-IPM synthase/homocitrate synthase family.</text>
</comment>
<dbReference type="Gene3D" id="1.10.238.260">
    <property type="match status" value="1"/>
</dbReference>
<organism evidence="7 8">
    <name type="scientific">Methermicoccus shengliensis</name>
    <dbReference type="NCBI Taxonomy" id="660064"/>
    <lineage>
        <taxon>Archaea</taxon>
        <taxon>Methanobacteriati</taxon>
        <taxon>Methanobacteriota</taxon>
        <taxon>Stenosarchaea group</taxon>
        <taxon>Methanomicrobia</taxon>
        <taxon>Methanosarcinales</taxon>
        <taxon>Methermicoccaceae</taxon>
        <taxon>Methermicoccus</taxon>
    </lineage>
</organism>
<dbReference type="InterPro" id="IPR000891">
    <property type="entry name" value="PYR_CT"/>
</dbReference>
<sequence length="397" mass="43485">MDVPPVSDNPLMDELGLTLPEPIEICDVTLRDGEQSPGVVFSREEKLEIAHLLDELGVDIIEAGFPVVSRDERECVRAVARAGLDARVCCIARAVLGDVDAAVECDVDMVSVFVATSDLHLEYKYKKSLNEVVRCAIDAAQHAKDHGLVVRFAAEDATRTPIPRLLSVFREAQAAGVDYVSIADTVGILNPFTTQHLVRTLREQLSIPLCLHCHDDLGLATANTLVGAACGVRQLHATVNGIGERAGNTPLEELLLGLRLHFGVDRYDLSVLTRLSKLVERCSGMAVAKNKAVVGENAFAHESGIHVAAIINHPRTYEVFDPSVVGASRRLVIGKHTGKRALAHITRQMGYELSDECLCMVLGRIKQCTELKRGITWDTLQRFIEESMREIENRSGK</sequence>
<evidence type="ECO:0000256" key="1">
    <source>
        <dbReference type="ARBA" id="ARBA00006154"/>
    </source>
</evidence>
<gene>
    <name evidence="7" type="primary">aksA</name>
    <name evidence="7" type="ORF">HA299_00845</name>
</gene>
<accession>A0A832RS50</accession>
<dbReference type="PANTHER" id="PTHR42880:SF1">
    <property type="entry name" value="ISOPROPYLMALATE_HOMOCITRATE_CITRAMALATE SYNTHASE FAMILY PROTEIN"/>
    <property type="match status" value="1"/>
</dbReference>
<feature type="domain" description="Pyruvate carboxyltransferase" evidence="6">
    <location>
        <begin position="23"/>
        <end position="273"/>
    </location>
</feature>
<evidence type="ECO:0000256" key="3">
    <source>
        <dbReference type="ARBA" id="ARBA00048363"/>
    </source>
</evidence>
<evidence type="ECO:0000259" key="6">
    <source>
        <dbReference type="PROSITE" id="PS50991"/>
    </source>
</evidence>
<dbReference type="Gene3D" id="3.20.20.70">
    <property type="entry name" value="Aldolase class I"/>
    <property type="match status" value="1"/>
</dbReference>
<dbReference type="AlphaFoldDB" id="A0A832RS50"/>
<evidence type="ECO:0000256" key="4">
    <source>
        <dbReference type="ARBA" id="ARBA00069691"/>
    </source>
</evidence>
<evidence type="ECO:0000313" key="8">
    <source>
        <dbReference type="Proteomes" id="UP000600363"/>
    </source>
</evidence>
<dbReference type="InterPro" id="IPR013785">
    <property type="entry name" value="Aldolase_TIM"/>
</dbReference>
<name>A0A832RS50_9EURY</name>
<dbReference type="FunFam" id="3.20.20.70:FF:000010">
    <property type="entry name" value="2-isopropylmalate synthase"/>
    <property type="match status" value="1"/>
</dbReference>
<dbReference type="CDD" id="cd07940">
    <property type="entry name" value="DRE_TIM_IPMS"/>
    <property type="match status" value="1"/>
</dbReference>
<dbReference type="GO" id="GO:0019752">
    <property type="term" value="P:carboxylic acid metabolic process"/>
    <property type="evidence" value="ECO:0007669"/>
    <property type="project" value="InterPro"/>
</dbReference>
<evidence type="ECO:0000256" key="5">
    <source>
        <dbReference type="RuleBase" id="RU003523"/>
    </source>
</evidence>
<dbReference type="PANTHER" id="PTHR42880">
    <property type="entry name" value="HOMOCITRATE SYNTHASE"/>
    <property type="match status" value="1"/>
</dbReference>
<dbReference type="RefSeq" id="WP_042687656.1">
    <property type="nucleotide sequence ID" value="NZ_DUIH01000003.1"/>
</dbReference>
<dbReference type="SUPFAM" id="SSF51569">
    <property type="entry name" value="Aldolase"/>
    <property type="match status" value="1"/>
</dbReference>
<reference evidence="7" key="1">
    <citation type="journal article" date="2020" name="bioRxiv">
        <title>A rank-normalized archaeal taxonomy based on genome phylogeny resolves widespread incomplete and uneven classifications.</title>
        <authorList>
            <person name="Rinke C."/>
            <person name="Chuvochina M."/>
            <person name="Mussig A.J."/>
            <person name="Chaumeil P.-A."/>
            <person name="Waite D.W."/>
            <person name="Whitman W.B."/>
            <person name="Parks D.H."/>
            <person name="Hugenholtz P."/>
        </authorList>
    </citation>
    <scope>NUCLEOTIDE SEQUENCE</scope>
    <source>
        <strain evidence="7">UBA12518</strain>
    </source>
</reference>
<keyword evidence="2 5" id="KW-0808">Transferase</keyword>
<dbReference type="Pfam" id="PF00682">
    <property type="entry name" value="HMGL-like"/>
    <property type="match status" value="1"/>
</dbReference>
<dbReference type="GO" id="GO:0004410">
    <property type="term" value="F:homocitrate synthase activity"/>
    <property type="evidence" value="ECO:0007669"/>
    <property type="project" value="UniProtKB-EC"/>
</dbReference>
<proteinExistence type="inferred from homology"/>
<dbReference type="FunFam" id="1.10.238.260:FF:000001">
    <property type="entry name" value="2-isopropylmalate synthase"/>
    <property type="match status" value="1"/>
</dbReference>
<dbReference type="InterPro" id="IPR054691">
    <property type="entry name" value="LeuA/HCS_post-cat"/>
</dbReference>
<dbReference type="Pfam" id="PF22617">
    <property type="entry name" value="HCS_D2"/>
    <property type="match status" value="1"/>
</dbReference>